<organism evidence="1">
    <name type="scientific">Psilocybe cubensis</name>
    <name type="common">Psychedelic mushroom</name>
    <name type="synonym">Stropharia cubensis</name>
    <dbReference type="NCBI Taxonomy" id="181762"/>
    <lineage>
        <taxon>Eukaryota</taxon>
        <taxon>Fungi</taxon>
        <taxon>Dikarya</taxon>
        <taxon>Basidiomycota</taxon>
        <taxon>Agaricomycotina</taxon>
        <taxon>Agaricomycetes</taxon>
        <taxon>Agaricomycetidae</taxon>
        <taxon>Agaricales</taxon>
        <taxon>Agaricineae</taxon>
        <taxon>Strophariaceae</taxon>
        <taxon>Psilocybe</taxon>
    </lineage>
</organism>
<accession>A0A8H7XSF3</accession>
<comment type="caution">
    <text evidence="1">The sequence shown here is derived from an EMBL/GenBank/DDBJ whole genome shotgun (WGS) entry which is preliminary data.</text>
</comment>
<gene>
    <name evidence="1" type="ORF">JR316_009862</name>
</gene>
<evidence type="ECO:0000313" key="1">
    <source>
        <dbReference type="EMBL" id="KAG5165166.1"/>
    </source>
</evidence>
<sequence length="365" mass="41758">MNHKILNSPNPDTNELPTSLPNGAGARLVLLGEQIPLMSMGSREWWPTAVSDKVRSKLLRRIVNEGLLLPILLSICISLVSEIYTTTALPADEEPKRQVTGKRRVRLTYGQSPISDFGIVKGSTRVVDRDRLAYYNMDDDEFLMGQDPEDHYRIFIKERHGEYYLDLGMFTFNFCMVVQASPYCVNGLPDLDVVPCFFETKEIANSAVDTKLFKSQQRFSILRDERVSGLVRSSEVEYCECHDQPILHAMIDEIAGRKCSSWEKEIFLTFLSTSVVIMRSNMQSRAYSKFPKEPSIGIEFDPGESDLTNDEDGEQEAFKNYLTKWGKRLKRGKITADRWDAAFEKWRKMPHEARIRMGAAKSSEK</sequence>
<protein>
    <submittedName>
        <fullName evidence="1">Uncharacterized protein</fullName>
    </submittedName>
</protein>
<dbReference type="EMBL" id="JAFIQS010000010">
    <property type="protein sequence ID" value="KAG5165166.1"/>
    <property type="molecule type" value="Genomic_DNA"/>
</dbReference>
<proteinExistence type="predicted"/>
<name>A0A8H7XSF3_PSICU</name>
<dbReference type="AlphaFoldDB" id="A0A8H7XSF3"/>
<reference evidence="1" key="1">
    <citation type="submission" date="2021-02" db="EMBL/GenBank/DDBJ databases">
        <title>Psilocybe cubensis genome.</title>
        <authorList>
            <person name="Mckernan K.J."/>
            <person name="Crawford S."/>
            <person name="Trippe A."/>
            <person name="Kane L.T."/>
            <person name="Mclaughlin S."/>
        </authorList>
    </citation>
    <scope>NUCLEOTIDE SEQUENCE [LARGE SCALE GENOMIC DNA]</scope>
    <source>
        <strain evidence="1">MGC-MH-2018</strain>
    </source>
</reference>